<dbReference type="EnsemblPlants" id="TuG1812G0200004275.01.T01">
    <property type="protein sequence ID" value="TuG1812G0200004275.01.T01.cds358585"/>
    <property type="gene ID" value="TuG1812G0200004275.01"/>
</dbReference>
<name>A0A8R7TKL6_TRIUA</name>
<reference evidence="3" key="1">
    <citation type="journal article" date="2013" name="Nature">
        <title>Draft genome of the wheat A-genome progenitor Triticum urartu.</title>
        <authorList>
            <person name="Ling H.Q."/>
            <person name="Zhao S."/>
            <person name="Liu D."/>
            <person name="Wang J."/>
            <person name="Sun H."/>
            <person name="Zhang C."/>
            <person name="Fan H."/>
            <person name="Li D."/>
            <person name="Dong L."/>
            <person name="Tao Y."/>
            <person name="Gao C."/>
            <person name="Wu H."/>
            <person name="Li Y."/>
            <person name="Cui Y."/>
            <person name="Guo X."/>
            <person name="Zheng S."/>
            <person name="Wang B."/>
            <person name="Yu K."/>
            <person name="Liang Q."/>
            <person name="Yang W."/>
            <person name="Lou X."/>
            <person name="Chen J."/>
            <person name="Feng M."/>
            <person name="Jian J."/>
            <person name="Zhang X."/>
            <person name="Luo G."/>
            <person name="Jiang Y."/>
            <person name="Liu J."/>
            <person name="Wang Z."/>
            <person name="Sha Y."/>
            <person name="Zhang B."/>
            <person name="Wu H."/>
            <person name="Tang D."/>
            <person name="Shen Q."/>
            <person name="Xue P."/>
            <person name="Zou S."/>
            <person name="Wang X."/>
            <person name="Liu X."/>
            <person name="Wang F."/>
            <person name="Yang Y."/>
            <person name="An X."/>
            <person name="Dong Z."/>
            <person name="Zhang K."/>
            <person name="Zhang X."/>
            <person name="Luo M.C."/>
            <person name="Dvorak J."/>
            <person name="Tong Y."/>
            <person name="Wang J."/>
            <person name="Yang H."/>
            <person name="Li Z."/>
            <person name="Wang D."/>
            <person name="Zhang A."/>
            <person name="Wang J."/>
        </authorList>
    </citation>
    <scope>NUCLEOTIDE SEQUENCE</scope>
    <source>
        <strain evidence="3">cv. G1812</strain>
    </source>
</reference>
<accession>A0A8R7TKL6</accession>
<evidence type="ECO:0000313" key="2">
    <source>
        <dbReference type="EnsemblPlants" id="TuG1812G0200004275.01.T01.cds358585"/>
    </source>
</evidence>
<dbReference type="Proteomes" id="UP000015106">
    <property type="component" value="Chromosome 2"/>
</dbReference>
<reference evidence="2" key="3">
    <citation type="submission" date="2022-06" db="UniProtKB">
        <authorList>
            <consortium name="EnsemblPlants"/>
        </authorList>
    </citation>
    <scope>IDENTIFICATION</scope>
</reference>
<sequence>MSSPSSPPSISFSTALLTCSAPTSASASPLPCLPAVRTLAVGFVTPTDTPMPSTSTISFSFTNCSANRGQVTMGTPAATLSRVEPHPQCVMNPPTAGCARMATCGAHPRTTRHLLSASPSPSVFSRSHTFTSSGNESAPLITHMTGQRHETRAMPSCMSCAGGMHPALPKLTYTTDLAFLPSSHDMHRLASSLCGSRLGAQHRETGPTARTFLPAAAARSAVEPCSSSSKLFTTTPSTAMSNSRTSCITPLPMDVDGKKCGGSCLTRILHSNACRTEMSTSSSGDAIPSCRPCL</sequence>
<protein>
    <submittedName>
        <fullName evidence="2">Uncharacterized protein</fullName>
    </submittedName>
</protein>
<gene>
    <name evidence="2" type="primary">LOC125533752</name>
</gene>
<feature type="compositionally biased region" description="Low complexity" evidence="1">
    <location>
        <begin position="116"/>
        <end position="127"/>
    </location>
</feature>
<evidence type="ECO:0000313" key="3">
    <source>
        <dbReference type="Proteomes" id="UP000015106"/>
    </source>
</evidence>
<proteinExistence type="predicted"/>
<dbReference type="Gramene" id="TuG1812G0200004275.01.T01">
    <property type="protein sequence ID" value="TuG1812G0200004275.01.T01.cds358585"/>
    <property type="gene ID" value="TuG1812G0200004275.01"/>
</dbReference>
<dbReference type="AlphaFoldDB" id="A0A8R7TKL6"/>
<keyword evidence="3" id="KW-1185">Reference proteome</keyword>
<evidence type="ECO:0000256" key="1">
    <source>
        <dbReference type="SAM" id="MobiDB-lite"/>
    </source>
</evidence>
<feature type="region of interest" description="Disordered" evidence="1">
    <location>
        <begin position="115"/>
        <end position="139"/>
    </location>
</feature>
<reference evidence="2" key="2">
    <citation type="submission" date="2018-03" db="EMBL/GenBank/DDBJ databases">
        <title>The Triticum urartu genome reveals the dynamic nature of wheat genome evolution.</title>
        <authorList>
            <person name="Ling H."/>
            <person name="Ma B."/>
            <person name="Shi X."/>
            <person name="Liu H."/>
            <person name="Dong L."/>
            <person name="Sun H."/>
            <person name="Cao Y."/>
            <person name="Gao Q."/>
            <person name="Zheng S."/>
            <person name="Li Y."/>
            <person name="Yu Y."/>
            <person name="Du H."/>
            <person name="Qi M."/>
            <person name="Li Y."/>
            <person name="Yu H."/>
            <person name="Cui Y."/>
            <person name="Wang N."/>
            <person name="Chen C."/>
            <person name="Wu H."/>
            <person name="Zhao Y."/>
            <person name="Zhang J."/>
            <person name="Li Y."/>
            <person name="Zhou W."/>
            <person name="Zhang B."/>
            <person name="Hu W."/>
            <person name="Eijk M."/>
            <person name="Tang J."/>
            <person name="Witsenboer H."/>
            <person name="Zhao S."/>
            <person name="Li Z."/>
            <person name="Zhang A."/>
            <person name="Wang D."/>
            <person name="Liang C."/>
        </authorList>
    </citation>
    <scope>NUCLEOTIDE SEQUENCE [LARGE SCALE GENOMIC DNA]</scope>
    <source>
        <strain evidence="2">cv. G1812</strain>
    </source>
</reference>
<organism evidence="2 3">
    <name type="scientific">Triticum urartu</name>
    <name type="common">Red wild einkorn</name>
    <name type="synonym">Crithodium urartu</name>
    <dbReference type="NCBI Taxonomy" id="4572"/>
    <lineage>
        <taxon>Eukaryota</taxon>
        <taxon>Viridiplantae</taxon>
        <taxon>Streptophyta</taxon>
        <taxon>Embryophyta</taxon>
        <taxon>Tracheophyta</taxon>
        <taxon>Spermatophyta</taxon>
        <taxon>Magnoliopsida</taxon>
        <taxon>Liliopsida</taxon>
        <taxon>Poales</taxon>
        <taxon>Poaceae</taxon>
        <taxon>BOP clade</taxon>
        <taxon>Pooideae</taxon>
        <taxon>Triticodae</taxon>
        <taxon>Triticeae</taxon>
        <taxon>Triticinae</taxon>
        <taxon>Triticum</taxon>
    </lineage>
</organism>